<reference evidence="3 4" key="1">
    <citation type="submission" date="2016-10" db="EMBL/GenBank/DDBJ databases">
        <authorList>
            <person name="Varghese N."/>
            <person name="Submissions S."/>
        </authorList>
    </citation>
    <scope>NUCLEOTIDE SEQUENCE [LARGE SCALE GENOMIC DNA]</scope>
    <source>
        <strain evidence="3 4">CGMCC 1.12102</strain>
    </source>
</reference>
<comment type="caution">
    <text evidence="3">The sequence shown here is derived from an EMBL/GenBank/DDBJ whole genome shotgun (WGS) entry which is preliminary data.</text>
</comment>
<dbReference type="GO" id="GO:0009289">
    <property type="term" value="C:pilus"/>
    <property type="evidence" value="ECO:0007669"/>
    <property type="project" value="InterPro"/>
</dbReference>
<dbReference type="AlphaFoldDB" id="A0A1G4Z797"/>
<dbReference type="PANTHER" id="PTHR33420:SF10">
    <property type="entry name" value="FIMBRIAE MAJOR SUBUNIT"/>
    <property type="match status" value="1"/>
</dbReference>
<evidence type="ECO:0000313" key="4">
    <source>
        <dbReference type="Proteomes" id="UP000183569"/>
    </source>
</evidence>
<dbReference type="SUPFAM" id="SSF49401">
    <property type="entry name" value="Bacterial adhesins"/>
    <property type="match status" value="1"/>
</dbReference>
<sequence>MNKLINVFAATAILSLSSSAFAATSNNTVRFMGEVSEQTCDININGSSTSPIVLLPTVSDSQLASSGSTTGDTPFTVTLSGCGGAQASNAGIVFVANDIDGTNLKNTASTSPATNVAIQLMEGASALDFTGNKAQTATQSVGGANTTVTYDLAARYYATGQATPGAVEAQAQFAVTYQ</sequence>
<evidence type="ECO:0000313" key="3">
    <source>
        <dbReference type="EMBL" id="SCX61540.1"/>
    </source>
</evidence>
<dbReference type="RefSeq" id="WP_017459676.1">
    <property type="nucleotide sequence ID" value="NZ_CP016337.1"/>
</dbReference>
<dbReference type="InterPro" id="IPR050263">
    <property type="entry name" value="Bact_Fimbrial_Adh_Pro"/>
</dbReference>
<dbReference type="PANTHER" id="PTHR33420">
    <property type="entry name" value="FIMBRIAL SUBUNIT ELFA-RELATED"/>
    <property type="match status" value="1"/>
</dbReference>
<name>A0A1G4Z797_9ENTR</name>
<feature type="signal peptide" evidence="1">
    <location>
        <begin position="1"/>
        <end position="22"/>
    </location>
</feature>
<dbReference type="InterPro" id="IPR008966">
    <property type="entry name" value="Adhesion_dom_sf"/>
</dbReference>
<dbReference type="InterPro" id="IPR036937">
    <property type="entry name" value="Adhesion_dom_fimbrial_sf"/>
</dbReference>
<feature type="chain" id="PRO_5032462204" evidence="1">
    <location>
        <begin position="23"/>
        <end position="178"/>
    </location>
</feature>
<keyword evidence="1" id="KW-0732">Signal</keyword>
<dbReference type="GeneID" id="23846461"/>
<proteinExistence type="predicted"/>
<dbReference type="GO" id="GO:0043709">
    <property type="term" value="P:cell adhesion involved in single-species biofilm formation"/>
    <property type="evidence" value="ECO:0007669"/>
    <property type="project" value="TreeGrafter"/>
</dbReference>
<dbReference type="Proteomes" id="UP000183569">
    <property type="component" value="Unassembled WGS sequence"/>
</dbReference>
<evidence type="ECO:0000256" key="1">
    <source>
        <dbReference type="SAM" id="SignalP"/>
    </source>
</evidence>
<accession>A0A1G4Z797</accession>
<gene>
    <name evidence="3" type="ORF">SAMN02927897_04144</name>
</gene>
<dbReference type="Pfam" id="PF00419">
    <property type="entry name" value="Fimbrial"/>
    <property type="match status" value="1"/>
</dbReference>
<organism evidence="3 4">
    <name type="scientific">Kosakonia sacchari</name>
    <dbReference type="NCBI Taxonomy" id="1158459"/>
    <lineage>
        <taxon>Bacteria</taxon>
        <taxon>Pseudomonadati</taxon>
        <taxon>Pseudomonadota</taxon>
        <taxon>Gammaproteobacteria</taxon>
        <taxon>Enterobacterales</taxon>
        <taxon>Enterobacteriaceae</taxon>
        <taxon>Kosakonia</taxon>
    </lineage>
</organism>
<dbReference type="InterPro" id="IPR000259">
    <property type="entry name" value="Adhesion_dom_fimbrial"/>
</dbReference>
<dbReference type="Gene3D" id="2.60.40.1090">
    <property type="entry name" value="Fimbrial-type adhesion domain"/>
    <property type="match status" value="1"/>
</dbReference>
<protein>
    <submittedName>
        <fullName evidence="3">Major type 1 subunit fimbrin (Pilin)</fullName>
    </submittedName>
</protein>
<evidence type="ECO:0000259" key="2">
    <source>
        <dbReference type="Pfam" id="PF00419"/>
    </source>
</evidence>
<dbReference type="EMBL" id="FMUI01000017">
    <property type="protein sequence ID" value="SCX61540.1"/>
    <property type="molecule type" value="Genomic_DNA"/>
</dbReference>
<feature type="domain" description="Fimbrial-type adhesion" evidence="2">
    <location>
        <begin position="31"/>
        <end position="178"/>
    </location>
</feature>